<dbReference type="GO" id="GO:0000338">
    <property type="term" value="P:protein deneddylation"/>
    <property type="evidence" value="ECO:0007669"/>
    <property type="project" value="TreeGrafter"/>
</dbReference>
<sequence>MLLPTNSEHDACPTNPDNNDIVLSYHDYLLRNSDVALLQRNDWLNDTIIGFYFEYLNQQYNKESQLLFIGPEVAQLLKMQHPSQYNIFLEPIGATNYKFIFFPLNNCDSNEPGGTHWSLLIYSHLEKICYHFDSSSGVNNSSAKKLALKIIKYFQQNQDGKYIEMASPQQTNGYDCGLHVLCLADVISVHALKSSKVSDCDFSTNSIIEMVQKKRTELVKLIYDLKDT</sequence>
<proteinExistence type="inferred from homology"/>
<evidence type="ECO:0000313" key="7">
    <source>
        <dbReference type="Proteomes" id="UP001430953"/>
    </source>
</evidence>
<dbReference type="InterPro" id="IPR003653">
    <property type="entry name" value="Peptidase_C48_C"/>
</dbReference>
<keyword evidence="3" id="KW-0378">Hydrolase</keyword>
<dbReference type="SUPFAM" id="SSF54001">
    <property type="entry name" value="Cysteine proteinases"/>
    <property type="match status" value="1"/>
</dbReference>
<dbReference type="InterPro" id="IPR038765">
    <property type="entry name" value="Papain-like_cys_pep_sf"/>
</dbReference>
<protein>
    <recommendedName>
        <fullName evidence="5">Ubiquitin-like protease family profile domain-containing protein</fullName>
    </recommendedName>
</protein>
<dbReference type="AlphaFoldDB" id="A0AAW2GVF6"/>
<accession>A0AAW2GVF6</accession>
<dbReference type="Pfam" id="PF02902">
    <property type="entry name" value="Peptidase_C48"/>
    <property type="match status" value="1"/>
</dbReference>
<comment type="similarity">
    <text evidence="1">Belongs to the peptidase C48 family.</text>
</comment>
<dbReference type="GO" id="GO:0008234">
    <property type="term" value="F:cysteine-type peptidase activity"/>
    <property type="evidence" value="ECO:0007669"/>
    <property type="project" value="UniProtKB-KW"/>
</dbReference>
<feature type="domain" description="Ubiquitin-like protease family profile" evidence="5">
    <location>
        <begin position="28"/>
        <end position="187"/>
    </location>
</feature>
<keyword evidence="2" id="KW-0645">Protease</keyword>
<dbReference type="PANTHER" id="PTHR46468">
    <property type="entry name" value="SENTRIN-SPECIFIC PROTEASE 8"/>
    <property type="match status" value="1"/>
</dbReference>
<evidence type="ECO:0000259" key="5">
    <source>
        <dbReference type="PROSITE" id="PS50600"/>
    </source>
</evidence>
<organism evidence="6 7">
    <name type="scientific">Cardiocondyla obscurior</name>
    <dbReference type="NCBI Taxonomy" id="286306"/>
    <lineage>
        <taxon>Eukaryota</taxon>
        <taxon>Metazoa</taxon>
        <taxon>Ecdysozoa</taxon>
        <taxon>Arthropoda</taxon>
        <taxon>Hexapoda</taxon>
        <taxon>Insecta</taxon>
        <taxon>Pterygota</taxon>
        <taxon>Neoptera</taxon>
        <taxon>Endopterygota</taxon>
        <taxon>Hymenoptera</taxon>
        <taxon>Apocrita</taxon>
        <taxon>Aculeata</taxon>
        <taxon>Formicoidea</taxon>
        <taxon>Formicidae</taxon>
        <taxon>Myrmicinae</taxon>
        <taxon>Cardiocondyla</taxon>
    </lineage>
</organism>
<dbReference type="Gene3D" id="3.40.395.10">
    <property type="entry name" value="Adenoviral Proteinase, Chain A"/>
    <property type="match status" value="1"/>
</dbReference>
<name>A0AAW2GVF6_9HYME</name>
<reference evidence="6 7" key="1">
    <citation type="submission" date="2023-03" db="EMBL/GenBank/DDBJ databases">
        <title>High recombination rates correlate with genetic variation in Cardiocondyla obscurior ants.</title>
        <authorList>
            <person name="Errbii M."/>
        </authorList>
    </citation>
    <scope>NUCLEOTIDE SEQUENCE [LARGE SCALE GENOMIC DNA]</scope>
    <source>
        <strain evidence="6">Alpha-2009</strain>
        <tissue evidence="6">Whole body</tissue>
    </source>
</reference>
<evidence type="ECO:0000256" key="1">
    <source>
        <dbReference type="ARBA" id="ARBA00005234"/>
    </source>
</evidence>
<dbReference type="PANTHER" id="PTHR46468:SF1">
    <property type="entry name" value="SENTRIN-SPECIFIC PROTEASE 8"/>
    <property type="match status" value="1"/>
</dbReference>
<dbReference type="GO" id="GO:0006508">
    <property type="term" value="P:proteolysis"/>
    <property type="evidence" value="ECO:0007669"/>
    <property type="project" value="UniProtKB-KW"/>
</dbReference>
<evidence type="ECO:0000256" key="3">
    <source>
        <dbReference type="ARBA" id="ARBA00022801"/>
    </source>
</evidence>
<gene>
    <name evidence="6" type="ORF">PUN28_002672</name>
</gene>
<dbReference type="EMBL" id="JADYXP020000002">
    <property type="protein sequence ID" value="KAL0131260.1"/>
    <property type="molecule type" value="Genomic_DNA"/>
</dbReference>
<evidence type="ECO:0000256" key="2">
    <source>
        <dbReference type="ARBA" id="ARBA00022670"/>
    </source>
</evidence>
<comment type="caution">
    <text evidence="6">The sequence shown here is derived from an EMBL/GenBank/DDBJ whole genome shotgun (WGS) entry which is preliminary data.</text>
</comment>
<keyword evidence="7" id="KW-1185">Reference proteome</keyword>
<dbReference type="InterPro" id="IPR044613">
    <property type="entry name" value="Nep1/2-like"/>
</dbReference>
<dbReference type="PROSITE" id="PS50600">
    <property type="entry name" value="ULP_PROTEASE"/>
    <property type="match status" value="1"/>
</dbReference>
<dbReference type="Proteomes" id="UP001430953">
    <property type="component" value="Unassembled WGS sequence"/>
</dbReference>
<evidence type="ECO:0000313" key="6">
    <source>
        <dbReference type="EMBL" id="KAL0131260.1"/>
    </source>
</evidence>
<dbReference type="GO" id="GO:0019784">
    <property type="term" value="F:deNEDDylase activity"/>
    <property type="evidence" value="ECO:0007669"/>
    <property type="project" value="InterPro"/>
</dbReference>
<keyword evidence="4" id="KW-0788">Thiol protease</keyword>
<evidence type="ECO:0000256" key="4">
    <source>
        <dbReference type="ARBA" id="ARBA00022807"/>
    </source>
</evidence>